<accession>A0ACD4DIF2</accession>
<proteinExistence type="predicted"/>
<organism evidence="1 2">
    <name type="scientific">Rhodococcus sacchari</name>
    <dbReference type="NCBI Taxonomy" id="2962047"/>
    <lineage>
        <taxon>Bacteria</taxon>
        <taxon>Bacillati</taxon>
        <taxon>Actinomycetota</taxon>
        <taxon>Actinomycetes</taxon>
        <taxon>Mycobacteriales</taxon>
        <taxon>Nocardiaceae</taxon>
        <taxon>Rhodococcus</taxon>
    </lineage>
</organism>
<name>A0ACD4DIF2_9NOCA</name>
<protein>
    <submittedName>
        <fullName evidence="1">GntR family transcriptional regulator</fullName>
    </submittedName>
</protein>
<dbReference type="EMBL" id="CP107551">
    <property type="protein sequence ID" value="UYP19845.1"/>
    <property type="molecule type" value="Genomic_DNA"/>
</dbReference>
<reference evidence="1" key="1">
    <citation type="submission" date="2022-10" db="EMBL/GenBank/DDBJ databases">
        <title>Rhodococcus ferula Z13 complete genome.</title>
        <authorList>
            <person name="Long X."/>
            <person name="Zang M."/>
        </authorList>
    </citation>
    <scope>NUCLEOTIDE SEQUENCE</scope>
    <source>
        <strain evidence="1">Z13</strain>
    </source>
</reference>
<keyword evidence="2" id="KW-1185">Reference proteome</keyword>
<evidence type="ECO:0000313" key="1">
    <source>
        <dbReference type="EMBL" id="UYP19845.1"/>
    </source>
</evidence>
<evidence type="ECO:0000313" key="2">
    <source>
        <dbReference type="Proteomes" id="UP001156484"/>
    </source>
</evidence>
<dbReference type="Proteomes" id="UP001156484">
    <property type="component" value="Chromosome"/>
</dbReference>
<gene>
    <name evidence="1" type="ORF">OED52_04610</name>
</gene>
<sequence length="120" mass="12840">MLDITIDPDSPVPPFEQLRRRIVDLVHDGELIAGTKLPTVRGLADTLGIAPNTVAKTYRELEKLGVLEAHGRAGTFVADTGDPTRTRAQQATSAYVGEVRALGMSDDEILEFVAAALRAG</sequence>